<keyword evidence="5 7" id="KW-0443">Lipid metabolism</keyword>
<keyword evidence="2" id="KW-0732">Signal</keyword>
<dbReference type="Proteomes" id="UP000054560">
    <property type="component" value="Unassembled WGS sequence"/>
</dbReference>
<dbReference type="STRING" id="667725.A0A0L0EZI5"/>
<gene>
    <name evidence="8" type="ORF">SARC_17666</name>
</gene>
<dbReference type="PANTHER" id="PTHR12370">
    <property type="entry name" value="PHOSPHOLIPASE B-RELATED"/>
    <property type="match status" value="1"/>
</dbReference>
<feature type="non-terminal residue" evidence="8">
    <location>
        <position position="1"/>
    </location>
</feature>
<keyword evidence="3 7" id="KW-0378">Hydrolase</keyword>
<dbReference type="GeneID" id="25918170"/>
<dbReference type="GO" id="GO:0005576">
    <property type="term" value="C:extracellular region"/>
    <property type="evidence" value="ECO:0007669"/>
    <property type="project" value="TreeGrafter"/>
</dbReference>
<dbReference type="EC" id="3.1.1.-" evidence="7"/>
<reference evidence="8 9" key="1">
    <citation type="submission" date="2011-02" db="EMBL/GenBank/DDBJ databases">
        <title>The Genome Sequence of Sphaeroforma arctica JP610.</title>
        <authorList>
            <consortium name="The Broad Institute Genome Sequencing Platform"/>
            <person name="Russ C."/>
            <person name="Cuomo C."/>
            <person name="Young S.K."/>
            <person name="Zeng Q."/>
            <person name="Gargeya S."/>
            <person name="Alvarado L."/>
            <person name="Berlin A."/>
            <person name="Chapman S.B."/>
            <person name="Chen Z."/>
            <person name="Freedman E."/>
            <person name="Gellesch M."/>
            <person name="Goldberg J."/>
            <person name="Griggs A."/>
            <person name="Gujja S."/>
            <person name="Heilman E."/>
            <person name="Heiman D."/>
            <person name="Howarth C."/>
            <person name="Mehta T."/>
            <person name="Neiman D."/>
            <person name="Pearson M."/>
            <person name="Roberts A."/>
            <person name="Saif S."/>
            <person name="Shea T."/>
            <person name="Shenoy N."/>
            <person name="Sisk P."/>
            <person name="Stolte C."/>
            <person name="Sykes S."/>
            <person name="White J."/>
            <person name="Yandava C."/>
            <person name="Burger G."/>
            <person name="Gray M.W."/>
            <person name="Holland P.W.H."/>
            <person name="King N."/>
            <person name="Lang F.B.F."/>
            <person name="Roger A.J."/>
            <person name="Ruiz-Trillo I."/>
            <person name="Haas B."/>
            <person name="Nusbaum C."/>
            <person name="Birren B."/>
        </authorList>
    </citation>
    <scope>NUCLEOTIDE SEQUENCE [LARGE SCALE GENOMIC DNA]</scope>
    <source>
        <strain evidence="8 9">JP610</strain>
    </source>
</reference>
<dbReference type="GO" id="GO:0004620">
    <property type="term" value="F:phospholipase activity"/>
    <property type="evidence" value="ECO:0007669"/>
    <property type="project" value="InterPro"/>
</dbReference>
<evidence type="ECO:0000256" key="4">
    <source>
        <dbReference type="ARBA" id="ARBA00022963"/>
    </source>
</evidence>
<organism evidence="8 9">
    <name type="scientific">Sphaeroforma arctica JP610</name>
    <dbReference type="NCBI Taxonomy" id="667725"/>
    <lineage>
        <taxon>Eukaryota</taxon>
        <taxon>Ichthyosporea</taxon>
        <taxon>Ichthyophonida</taxon>
        <taxon>Sphaeroforma</taxon>
    </lineage>
</organism>
<proteinExistence type="inferred from homology"/>
<sequence length="73" mass="8298">AFTSSPGTVSSHDDFYMTSNRLAVIETTNGMYNDTYIRRNIRVESLMTFHRANVANMLAKSGRYPFGVWILGF</sequence>
<evidence type="ECO:0000256" key="1">
    <source>
        <dbReference type="ARBA" id="ARBA00007835"/>
    </source>
</evidence>
<comment type="similarity">
    <text evidence="1 7">Belongs to the phospholipase B-like family.</text>
</comment>
<dbReference type="Pfam" id="PF04916">
    <property type="entry name" value="Phospholip_B"/>
    <property type="match status" value="1"/>
</dbReference>
<dbReference type="PANTHER" id="PTHR12370:SF3">
    <property type="entry name" value="PHOSPHOLIPASE B-LIKE 2-RELATED"/>
    <property type="match status" value="1"/>
</dbReference>
<evidence type="ECO:0000313" key="8">
    <source>
        <dbReference type="EMBL" id="KNC69816.1"/>
    </source>
</evidence>
<evidence type="ECO:0000256" key="6">
    <source>
        <dbReference type="ARBA" id="ARBA00023180"/>
    </source>
</evidence>
<keyword evidence="4 7" id="KW-0442">Lipid degradation</keyword>
<dbReference type="AlphaFoldDB" id="A0A0L0EZI5"/>
<evidence type="ECO:0000256" key="2">
    <source>
        <dbReference type="ARBA" id="ARBA00022729"/>
    </source>
</evidence>
<evidence type="ECO:0000256" key="7">
    <source>
        <dbReference type="RuleBase" id="RU364138"/>
    </source>
</evidence>
<dbReference type="Gene3D" id="3.60.60.30">
    <property type="match status" value="1"/>
</dbReference>
<name>A0A0L0EZI5_9EUKA</name>
<keyword evidence="6" id="KW-0325">Glycoprotein</keyword>
<evidence type="ECO:0000256" key="5">
    <source>
        <dbReference type="ARBA" id="ARBA00023098"/>
    </source>
</evidence>
<keyword evidence="9" id="KW-1185">Reference proteome</keyword>
<dbReference type="InterPro" id="IPR007000">
    <property type="entry name" value="PLipase_B-like"/>
</dbReference>
<dbReference type="RefSeq" id="XP_014143718.1">
    <property type="nucleotide sequence ID" value="XM_014288243.1"/>
</dbReference>
<comment type="function">
    <text evidence="7">Putative phospholipase.</text>
</comment>
<dbReference type="GO" id="GO:0009395">
    <property type="term" value="P:phospholipid catabolic process"/>
    <property type="evidence" value="ECO:0007669"/>
    <property type="project" value="TreeGrafter"/>
</dbReference>
<evidence type="ECO:0000256" key="3">
    <source>
        <dbReference type="ARBA" id="ARBA00022801"/>
    </source>
</evidence>
<dbReference type="OrthoDB" id="443524at2759"/>
<accession>A0A0L0EZI5</accession>
<evidence type="ECO:0000313" key="9">
    <source>
        <dbReference type="Proteomes" id="UP000054560"/>
    </source>
</evidence>
<dbReference type="EMBL" id="KQ253201">
    <property type="protein sequence ID" value="KNC69816.1"/>
    <property type="molecule type" value="Genomic_DNA"/>
</dbReference>
<protein>
    <recommendedName>
        <fullName evidence="7">Phospholipase B-like</fullName>
        <ecNumber evidence="7">3.1.1.-</ecNumber>
    </recommendedName>
</protein>